<proteinExistence type="predicted"/>
<keyword evidence="7" id="KW-1185">Reference proteome</keyword>
<evidence type="ECO:0000256" key="3">
    <source>
        <dbReference type="ARBA" id="ARBA00022691"/>
    </source>
</evidence>
<feature type="region of interest" description="Disordered" evidence="4">
    <location>
        <begin position="1"/>
        <end position="47"/>
    </location>
</feature>
<evidence type="ECO:0000313" key="6">
    <source>
        <dbReference type="EMBL" id="KAL3799928.1"/>
    </source>
</evidence>
<dbReference type="EMBL" id="JABMIG020000035">
    <property type="protein sequence ID" value="KAL3799928.1"/>
    <property type="molecule type" value="Genomic_DNA"/>
</dbReference>
<dbReference type="AlphaFoldDB" id="A0ABD3QHI6"/>
<dbReference type="SUPFAM" id="SSF82199">
    <property type="entry name" value="SET domain"/>
    <property type="match status" value="1"/>
</dbReference>
<dbReference type="Gene3D" id="3.90.1410.10">
    <property type="entry name" value="set domain protein methyltransferase, domain 1"/>
    <property type="match status" value="1"/>
</dbReference>
<dbReference type="PANTHER" id="PTHR13271:SF123">
    <property type="entry name" value="RIBULOSE-1,5-BISPHOSPHATE CARBOXYLASE_OXYGENASE SMALL SUBUNIT N-METHYLTRANSFERASE I-RELATED"/>
    <property type="match status" value="1"/>
</dbReference>
<dbReference type="PANTHER" id="PTHR13271">
    <property type="entry name" value="UNCHARACTERIZED PUTATIVE METHYLTRANSFERASE"/>
    <property type="match status" value="1"/>
</dbReference>
<dbReference type="SUPFAM" id="SSF81822">
    <property type="entry name" value="RuBisCo LSMT C-terminal, substrate-binding domain"/>
    <property type="match status" value="1"/>
</dbReference>
<dbReference type="GO" id="GO:0032259">
    <property type="term" value="P:methylation"/>
    <property type="evidence" value="ECO:0007669"/>
    <property type="project" value="UniProtKB-KW"/>
</dbReference>
<evidence type="ECO:0000259" key="5">
    <source>
        <dbReference type="Pfam" id="PF09273"/>
    </source>
</evidence>
<protein>
    <recommendedName>
        <fullName evidence="5">Rubisco LSMT substrate-binding domain-containing protein</fullName>
    </recommendedName>
</protein>
<sequence>MSPLLSSFRPLSRSHHRVPDRISRSSRNPCRHASSSSSSSSSETAQTKRLQTLADLANTAIQSHGKEIFKTFDAQVAVLTTPTTTSTNDDFQIRHLRLGLRATSPTKSNDIVASYPLYESDGSGLALSPSLATKLVYKDVLPPGYDGWTGDVGLLALLLLHEMARLDVSNAAGNDDSNSGKMDLPRRSPGIQSLMDAWIVSLPTPEEMHALHPLQWDEDDQEILQSSSTKKIYRLLDDIDDDSSWLEEKVWSENRIRFPPTVTLRIDGTDNGEETRPCFTQQGFRYAVSLVRSRSFFLDGSLRLLPYLDYANHDDEGRELVGGGVGTLWGSAKGALLKSCRALTAGEEVRISYGPKGPVEYLLDHGFVPKMCGGSGGTTTTASSSSSSASMITAELTFEIEESDRFRDDKLDILEYETYDAAPMEPVQVFDVRGGVGATGEPDPAMIQFLRLVKLGGKDAFLLESIFRKEVWGFMSAPVSEENERLVVNAVIDACQNALSEMEGHDKPTNENDENNNTSTLSENQQLCAMVRNAERQALERTYIYMKQEAEALDLKEYYQQRRLKSLGLDSEWSPENDDVGWGGNRVPGGADYDW</sequence>
<comment type="caution">
    <text evidence="6">The sequence shown here is derived from an EMBL/GenBank/DDBJ whole genome shotgun (WGS) entry which is preliminary data.</text>
</comment>
<feature type="region of interest" description="Disordered" evidence="4">
    <location>
        <begin position="502"/>
        <end position="521"/>
    </location>
</feature>
<dbReference type="InterPro" id="IPR046341">
    <property type="entry name" value="SET_dom_sf"/>
</dbReference>
<evidence type="ECO:0000256" key="4">
    <source>
        <dbReference type="SAM" id="MobiDB-lite"/>
    </source>
</evidence>
<dbReference type="Proteomes" id="UP001516023">
    <property type="component" value="Unassembled WGS sequence"/>
</dbReference>
<evidence type="ECO:0000256" key="2">
    <source>
        <dbReference type="ARBA" id="ARBA00022679"/>
    </source>
</evidence>
<dbReference type="InterPro" id="IPR015353">
    <property type="entry name" value="Rubisco_LSMT_subst-bd"/>
</dbReference>
<keyword evidence="2" id="KW-0808">Transferase</keyword>
<accession>A0ABD3QHI6</accession>
<dbReference type="Pfam" id="PF09273">
    <property type="entry name" value="Rubis-subs-bind"/>
    <property type="match status" value="1"/>
</dbReference>
<keyword evidence="1" id="KW-0489">Methyltransferase</keyword>
<dbReference type="Gene3D" id="3.90.1420.10">
    <property type="entry name" value="Rubisco LSMT, substrate-binding domain"/>
    <property type="match status" value="1"/>
</dbReference>
<feature type="domain" description="Rubisco LSMT substrate-binding" evidence="5">
    <location>
        <begin position="402"/>
        <end position="539"/>
    </location>
</feature>
<evidence type="ECO:0000256" key="1">
    <source>
        <dbReference type="ARBA" id="ARBA00022603"/>
    </source>
</evidence>
<name>A0ABD3QHI6_9STRA</name>
<dbReference type="InterPro" id="IPR050600">
    <property type="entry name" value="SETD3_SETD6_MTase"/>
</dbReference>
<feature type="compositionally biased region" description="Low complexity" evidence="4">
    <location>
        <begin position="1"/>
        <end position="11"/>
    </location>
</feature>
<dbReference type="InterPro" id="IPR036464">
    <property type="entry name" value="Rubisco_LSMT_subst-bd_sf"/>
</dbReference>
<keyword evidence="3" id="KW-0949">S-adenosyl-L-methionine</keyword>
<organism evidence="6 7">
    <name type="scientific">Cyclotella cryptica</name>
    <dbReference type="NCBI Taxonomy" id="29204"/>
    <lineage>
        <taxon>Eukaryota</taxon>
        <taxon>Sar</taxon>
        <taxon>Stramenopiles</taxon>
        <taxon>Ochrophyta</taxon>
        <taxon>Bacillariophyta</taxon>
        <taxon>Coscinodiscophyceae</taxon>
        <taxon>Thalassiosirophycidae</taxon>
        <taxon>Stephanodiscales</taxon>
        <taxon>Stephanodiscaceae</taxon>
        <taxon>Cyclotella</taxon>
    </lineage>
</organism>
<reference evidence="6 7" key="1">
    <citation type="journal article" date="2020" name="G3 (Bethesda)">
        <title>Improved Reference Genome for Cyclotella cryptica CCMP332, a Model for Cell Wall Morphogenesis, Salinity Adaptation, and Lipid Production in Diatoms (Bacillariophyta).</title>
        <authorList>
            <person name="Roberts W.R."/>
            <person name="Downey K.M."/>
            <person name="Ruck E.C."/>
            <person name="Traller J.C."/>
            <person name="Alverson A.J."/>
        </authorList>
    </citation>
    <scope>NUCLEOTIDE SEQUENCE [LARGE SCALE GENOMIC DNA]</scope>
    <source>
        <strain evidence="6 7">CCMP332</strain>
    </source>
</reference>
<evidence type="ECO:0000313" key="7">
    <source>
        <dbReference type="Proteomes" id="UP001516023"/>
    </source>
</evidence>
<dbReference type="GO" id="GO:0008168">
    <property type="term" value="F:methyltransferase activity"/>
    <property type="evidence" value="ECO:0007669"/>
    <property type="project" value="UniProtKB-KW"/>
</dbReference>
<feature type="region of interest" description="Disordered" evidence="4">
    <location>
        <begin position="570"/>
        <end position="595"/>
    </location>
</feature>
<gene>
    <name evidence="6" type="ORF">HJC23_007401</name>
</gene>